<gene>
    <name evidence="1" type="ORF">LCGC14_1366280</name>
</gene>
<proteinExistence type="predicted"/>
<reference evidence="1" key="1">
    <citation type="journal article" date="2015" name="Nature">
        <title>Complex archaea that bridge the gap between prokaryotes and eukaryotes.</title>
        <authorList>
            <person name="Spang A."/>
            <person name="Saw J.H."/>
            <person name="Jorgensen S.L."/>
            <person name="Zaremba-Niedzwiedzka K."/>
            <person name="Martijn J."/>
            <person name="Lind A.E."/>
            <person name="van Eijk R."/>
            <person name="Schleper C."/>
            <person name="Guy L."/>
            <person name="Ettema T.J."/>
        </authorList>
    </citation>
    <scope>NUCLEOTIDE SEQUENCE</scope>
</reference>
<protein>
    <submittedName>
        <fullName evidence="1">Uncharacterized protein</fullName>
    </submittedName>
</protein>
<comment type="caution">
    <text evidence="1">The sequence shown here is derived from an EMBL/GenBank/DDBJ whole genome shotgun (WGS) entry which is preliminary data.</text>
</comment>
<name>A0A0F9K6R2_9ZZZZ</name>
<organism evidence="1">
    <name type="scientific">marine sediment metagenome</name>
    <dbReference type="NCBI Taxonomy" id="412755"/>
    <lineage>
        <taxon>unclassified sequences</taxon>
        <taxon>metagenomes</taxon>
        <taxon>ecological metagenomes</taxon>
    </lineage>
</organism>
<accession>A0A0F9K6R2</accession>
<sequence>MPDIEVPDIKKMNIIVFPDDDPKKIRAGFRMTELPGIVILNPDFECSITLPLKEKMIIPSKPDKWWLPRSWGEIEVY</sequence>
<evidence type="ECO:0000313" key="1">
    <source>
        <dbReference type="EMBL" id="KKM77814.1"/>
    </source>
</evidence>
<dbReference type="AlphaFoldDB" id="A0A0F9K6R2"/>
<dbReference type="EMBL" id="LAZR01008587">
    <property type="protein sequence ID" value="KKM77814.1"/>
    <property type="molecule type" value="Genomic_DNA"/>
</dbReference>